<dbReference type="GeneID" id="303367215"/>
<evidence type="ECO:0000313" key="5">
    <source>
        <dbReference type="EMBL" id="SJZ69403.1"/>
    </source>
</evidence>
<comment type="similarity">
    <text evidence="2">Belongs to the FlgN family.</text>
</comment>
<dbReference type="STRING" id="225004.SAMN02745152_00962"/>
<accession>A0A1T4MR16</accession>
<protein>
    <submittedName>
        <fullName evidence="5">FlgN protein</fullName>
    </submittedName>
</protein>
<dbReference type="GO" id="GO:0044780">
    <property type="term" value="P:bacterial-type flagellum assembly"/>
    <property type="evidence" value="ECO:0007669"/>
    <property type="project" value="InterPro"/>
</dbReference>
<reference evidence="5 6" key="1">
    <citation type="submission" date="2017-02" db="EMBL/GenBank/DDBJ databases">
        <authorList>
            <person name="Peterson S.W."/>
        </authorList>
    </citation>
    <scope>NUCLEOTIDE SEQUENCE [LARGE SCALE GENOMIC DNA]</scope>
    <source>
        <strain evidence="5 6">ATCC BAA-909</strain>
    </source>
</reference>
<evidence type="ECO:0000256" key="2">
    <source>
        <dbReference type="ARBA" id="ARBA00007703"/>
    </source>
</evidence>
<dbReference type="AlphaFoldDB" id="A0A1T4MR16"/>
<dbReference type="Proteomes" id="UP000190395">
    <property type="component" value="Unassembled WGS sequence"/>
</dbReference>
<keyword evidence="4" id="KW-0175">Coiled coil</keyword>
<dbReference type="SUPFAM" id="SSF140566">
    <property type="entry name" value="FlgN-like"/>
    <property type="match status" value="1"/>
</dbReference>
<organism evidence="5 6">
    <name type="scientific">Treponema berlinense</name>
    <dbReference type="NCBI Taxonomy" id="225004"/>
    <lineage>
        <taxon>Bacteria</taxon>
        <taxon>Pseudomonadati</taxon>
        <taxon>Spirochaetota</taxon>
        <taxon>Spirochaetia</taxon>
        <taxon>Spirochaetales</taxon>
        <taxon>Treponemataceae</taxon>
        <taxon>Treponema</taxon>
    </lineage>
</organism>
<dbReference type="OrthoDB" id="361199at2"/>
<proteinExistence type="inferred from homology"/>
<evidence type="ECO:0000313" key="6">
    <source>
        <dbReference type="Proteomes" id="UP000190395"/>
    </source>
</evidence>
<comment type="function">
    <text evidence="1">Required for the efficient initiation of filament assembly.</text>
</comment>
<sequence length="162" mass="18447">MELTQAQIDERIAVLKRFRTLLEQQRNKFREYLHVLECQQNKIEEEDGDALVAHAELEQQIVSNISNLQKVIEPMQSMYNAVSHGTELGAEDKNSVKRMQAELADLQRKVLAQNALNQDLLKKHIESVKKQLAEIHNANPYFGKRSIYSTTAAVTGNFVAEA</sequence>
<dbReference type="Gene3D" id="1.20.58.300">
    <property type="entry name" value="FlgN-like"/>
    <property type="match status" value="1"/>
</dbReference>
<feature type="coiled-coil region" evidence="4">
    <location>
        <begin position="89"/>
        <end position="123"/>
    </location>
</feature>
<dbReference type="InterPro" id="IPR036679">
    <property type="entry name" value="FlgN-like_sf"/>
</dbReference>
<dbReference type="EMBL" id="FUXC01000004">
    <property type="protein sequence ID" value="SJZ69403.1"/>
    <property type="molecule type" value="Genomic_DNA"/>
</dbReference>
<evidence type="ECO:0000256" key="3">
    <source>
        <dbReference type="ARBA" id="ARBA00022795"/>
    </source>
</evidence>
<gene>
    <name evidence="5" type="ORF">SAMN02745152_00962</name>
</gene>
<evidence type="ECO:0000256" key="4">
    <source>
        <dbReference type="SAM" id="Coils"/>
    </source>
</evidence>
<keyword evidence="3" id="KW-1005">Bacterial flagellum biogenesis</keyword>
<evidence type="ECO:0000256" key="1">
    <source>
        <dbReference type="ARBA" id="ARBA00002397"/>
    </source>
</evidence>
<keyword evidence="6" id="KW-1185">Reference proteome</keyword>
<dbReference type="InterPro" id="IPR007809">
    <property type="entry name" value="FlgN-like"/>
</dbReference>
<dbReference type="RefSeq" id="WP_078930708.1">
    <property type="nucleotide sequence ID" value="NZ_CAMCOW010000027.1"/>
</dbReference>
<name>A0A1T4MR16_9SPIR</name>
<dbReference type="Pfam" id="PF05130">
    <property type="entry name" value="FlgN"/>
    <property type="match status" value="1"/>
</dbReference>